<keyword evidence="6" id="KW-0238">DNA-binding</keyword>
<dbReference type="PROSITE" id="PS51217">
    <property type="entry name" value="UVRD_HELICASE_CTER"/>
    <property type="match status" value="1"/>
</dbReference>
<dbReference type="Gene3D" id="1.10.486.10">
    <property type="entry name" value="PCRA, domain 4"/>
    <property type="match status" value="1"/>
</dbReference>
<dbReference type="GO" id="GO:0043138">
    <property type="term" value="F:3'-5' DNA helicase activity"/>
    <property type="evidence" value="ECO:0007669"/>
    <property type="project" value="UniProtKB-EC"/>
</dbReference>
<comment type="similarity">
    <text evidence="1">Belongs to the helicase family. UvrD subfamily.</text>
</comment>
<dbReference type="RefSeq" id="WP_106588063.1">
    <property type="nucleotide sequence ID" value="NZ_PYAV01000004.1"/>
</dbReference>
<keyword evidence="3 11" id="KW-0378">Hydrolase</keyword>
<dbReference type="Proteomes" id="UP000242310">
    <property type="component" value="Unassembled WGS sequence"/>
</dbReference>
<dbReference type="GO" id="GO:0000725">
    <property type="term" value="P:recombinational repair"/>
    <property type="evidence" value="ECO:0007669"/>
    <property type="project" value="TreeGrafter"/>
</dbReference>
<evidence type="ECO:0000259" key="12">
    <source>
        <dbReference type="PROSITE" id="PS51198"/>
    </source>
</evidence>
<dbReference type="GO" id="GO:0005829">
    <property type="term" value="C:cytosol"/>
    <property type="evidence" value="ECO:0007669"/>
    <property type="project" value="TreeGrafter"/>
</dbReference>
<evidence type="ECO:0000256" key="1">
    <source>
        <dbReference type="ARBA" id="ARBA00009922"/>
    </source>
</evidence>
<dbReference type="InterPro" id="IPR014017">
    <property type="entry name" value="DNA_helicase_UvrD-like_C"/>
</dbReference>
<evidence type="ECO:0000256" key="2">
    <source>
        <dbReference type="ARBA" id="ARBA00022741"/>
    </source>
</evidence>
<dbReference type="InterPro" id="IPR013986">
    <property type="entry name" value="DExx_box_DNA_helicase_dom_sf"/>
</dbReference>
<dbReference type="OrthoDB" id="9810135at2"/>
<keyword evidence="4 11" id="KW-0347">Helicase</keyword>
<keyword evidence="15" id="KW-1185">Reference proteome</keyword>
<dbReference type="EC" id="5.6.2.4" evidence="9"/>
<comment type="caution">
    <text evidence="14">The sequence shown here is derived from an EMBL/GenBank/DDBJ whole genome shotgun (WGS) entry which is preliminary data.</text>
</comment>
<evidence type="ECO:0000256" key="8">
    <source>
        <dbReference type="ARBA" id="ARBA00034617"/>
    </source>
</evidence>
<feature type="domain" description="UvrD-like helicase C-terminal" evidence="13">
    <location>
        <begin position="324"/>
        <end position="586"/>
    </location>
</feature>
<dbReference type="Gene3D" id="3.40.50.300">
    <property type="entry name" value="P-loop containing nucleotide triphosphate hydrolases"/>
    <property type="match status" value="2"/>
</dbReference>
<protein>
    <recommendedName>
        <fullName evidence="9">DNA 3'-5' helicase</fullName>
        <ecNumber evidence="9">5.6.2.4</ecNumber>
    </recommendedName>
</protein>
<dbReference type="PANTHER" id="PTHR11070">
    <property type="entry name" value="UVRD / RECB / PCRA DNA HELICASE FAMILY MEMBER"/>
    <property type="match status" value="1"/>
</dbReference>
<dbReference type="GO" id="GO:0033202">
    <property type="term" value="C:DNA helicase complex"/>
    <property type="evidence" value="ECO:0007669"/>
    <property type="project" value="TreeGrafter"/>
</dbReference>
<dbReference type="Pfam" id="PF00580">
    <property type="entry name" value="UvrD-helicase"/>
    <property type="match status" value="1"/>
</dbReference>
<dbReference type="InterPro" id="IPR025916">
    <property type="entry name" value="YdjO"/>
</dbReference>
<dbReference type="PROSITE" id="PS51198">
    <property type="entry name" value="UVRD_HELICASE_ATP_BIND"/>
    <property type="match status" value="1"/>
</dbReference>
<dbReference type="Pfam" id="PF13361">
    <property type="entry name" value="UvrD_C"/>
    <property type="match status" value="1"/>
</dbReference>
<dbReference type="SUPFAM" id="SSF52540">
    <property type="entry name" value="P-loop containing nucleoside triphosphate hydrolases"/>
    <property type="match status" value="1"/>
</dbReference>
<dbReference type="PANTHER" id="PTHR11070:SF2">
    <property type="entry name" value="ATP-DEPENDENT DNA HELICASE SRS2"/>
    <property type="match status" value="1"/>
</dbReference>
<dbReference type="GO" id="GO:0005524">
    <property type="term" value="F:ATP binding"/>
    <property type="evidence" value="ECO:0007669"/>
    <property type="project" value="UniProtKB-UniRule"/>
</dbReference>
<dbReference type="Pfam" id="PF14169">
    <property type="entry name" value="YdjO"/>
    <property type="match status" value="1"/>
</dbReference>
<evidence type="ECO:0000256" key="4">
    <source>
        <dbReference type="ARBA" id="ARBA00022806"/>
    </source>
</evidence>
<accession>A0A2P8HQJ6</accession>
<keyword evidence="2 11" id="KW-0547">Nucleotide-binding</keyword>
<dbReference type="AlphaFoldDB" id="A0A2P8HQJ6"/>
<gene>
    <name evidence="14" type="ORF">B0H94_10493</name>
</gene>
<feature type="binding site" evidence="11">
    <location>
        <begin position="70"/>
        <end position="77"/>
    </location>
    <ligand>
        <name>ATP</name>
        <dbReference type="ChEBI" id="CHEBI:30616"/>
    </ligand>
</feature>
<sequence>MKQLTVPAGLDPAEPVAPAEPAVMDTTVDRVEDGAADASFFRALEGDGVYLNPEQLAAVRHTDGPALVLAGAGSGKTRVLTVRCAYLIHEHHVSPEQIMLLTFTRKAADEMSERLGRIPGISREAAGRVTAGTFHSVFLRLLRFRGNHETIITSERQKQVALKVLMKQQGLKDDYEPEVLLHELSNLKNCLQTIHDLPERTTQDKQKKSLLLAYEDWKAERQLIDFDDILVNAYQLLQTDDALREKMQRRFRYILCDEFQDTNPLQYQIVQLIAAPDNHLFCAGDDDQTIYSFNSADSAIMLNFTTDYPEAVRLPLLINYRSDARILGLANQVIAKNQYRHVKSLQAAGAPASLPVFLQPGSVQEEAEKVHQLIYELTAAGTSFQEIAILHRTANTARALFEELTFSEVPFTSYSQTETFYEQSYVKPVVDHLRLALNDDDEAALSGILPSLYIAKDTSVPNVTSDGLLQSLPLLPQLKAFQKTKVEKRVELIKKAASRAPEAAVKLIREPYEAYLTADGSGETTADQAMVRETLDELETSAKRFKTIAAFIEYIDELTRRTEMVRERSQSVTDGVKLMTIHKAKGLEFPVVIVLGASENLLPHHTALEACADRTYAQGAAGQARPSQQKLALEEERRLMYVAVTRAAKQLYVSSPAQVHGKPAGVSRFLLEAYQTTGATEADAPAKSEPVYETKERLVWDCANRNCHAWQQIKSEAEEEKQCPLCGSLMKKAVKEVPLRTANA</sequence>
<dbReference type="EMBL" id="PYAV01000004">
    <property type="protein sequence ID" value="PSL48493.1"/>
    <property type="molecule type" value="Genomic_DNA"/>
</dbReference>
<keyword evidence="7" id="KW-0413">Isomerase</keyword>
<evidence type="ECO:0000256" key="5">
    <source>
        <dbReference type="ARBA" id="ARBA00022840"/>
    </source>
</evidence>
<comment type="catalytic activity">
    <reaction evidence="8">
        <text>Couples ATP hydrolysis with the unwinding of duplex DNA by translocating in the 3'-5' direction.</text>
        <dbReference type="EC" id="5.6.2.4"/>
    </reaction>
</comment>
<evidence type="ECO:0000256" key="6">
    <source>
        <dbReference type="ARBA" id="ARBA00023125"/>
    </source>
</evidence>
<comment type="catalytic activity">
    <reaction evidence="10">
        <text>ATP + H2O = ADP + phosphate + H(+)</text>
        <dbReference type="Rhea" id="RHEA:13065"/>
        <dbReference type="ChEBI" id="CHEBI:15377"/>
        <dbReference type="ChEBI" id="CHEBI:15378"/>
        <dbReference type="ChEBI" id="CHEBI:30616"/>
        <dbReference type="ChEBI" id="CHEBI:43474"/>
        <dbReference type="ChEBI" id="CHEBI:456216"/>
        <dbReference type="EC" id="5.6.2.4"/>
    </reaction>
</comment>
<dbReference type="InterPro" id="IPR014016">
    <property type="entry name" value="UvrD-like_ATP-bd"/>
</dbReference>
<keyword evidence="5 11" id="KW-0067">ATP-binding</keyword>
<evidence type="ECO:0000256" key="7">
    <source>
        <dbReference type="ARBA" id="ARBA00023235"/>
    </source>
</evidence>
<dbReference type="GO" id="GO:0003677">
    <property type="term" value="F:DNA binding"/>
    <property type="evidence" value="ECO:0007669"/>
    <property type="project" value="UniProtKB-KW"/>
</dbReference>
<evidence type="ECO:0000256" key="3">
    <source>
        <dbReference type="ARBA" id="ARBA00022801"/>
    </source>
</evidence>
<name>A0A2P8HQJ6_9BACI</name>
<proteinExistence type="inferred from homology"/>
<evidence type="ECO:0000256" key="9">
    <source>
        <dbReference type="ARBA" id="ARBA00034808"/>
    </source>
</evidence>
<reference evidence="14 15" key="1">
    <citation type="submission" date="2018-03" db="EMBL/GenBank/DDBJ databases">
        <title>Genomic Encyclopedia of Type Strains, Phase III (KMG-III): the genomes of soil and plant-associated and newly described type strains.</title>
        <authorList>
            <person name="Whitman W."/>
        </authorList>
    </citation>
    <scope>NUCLEOTIDE SEQUENCE [LARGE SCALE GENOMIC DNA]</scope>
    <source>
        <strain evidence="14 15">CGMCC 1.07653</strain>
    </source>
</reference>
<dbReference type="Gene3D" id="1.10.10.160">
    <property type="match status" value="1"/>
</dbReference>
<evidence type="ECO:0000313" key="15">
    <source>
        <dbReference type="Proteomes" id="UP000242310"/>
    </source>
</evidence>
<organism evidence="14 15">
    <name type="scientific">Salsuginibacillus halophilus</name>
    <dbReference type="NCBI Taxonomy" id="517424"/>
    <lineage>
        <taxon>Bacteria</taxon>
        <taxon>Bacillati</taxon>
        <taxon>Bacillota</taxon>
        <taxon>Bacilli</taxon>
        <taxon>Bacillales</taxon>
        <taxon>Bacillaceae</taxon>
        <taxon>Salsuginibacillus</taxon>
    </lineage>
</organism>
<dbReference type="InterPro" id="IPR027417">
    <property type="entry name" value="P-loop_NTPase"/>
</dbReference>
<dbReference type="InterPro" id="IPR000212">
    <property type="entry name" value="DNA_helicase_UvrD/REP"/>
</dbReference>
<dbReference type="GO" id="GO:0016887">
    <property type="term" value="F:ATP hydrolysis activity"/>
    <property type="evidence" value="ECO:0007669"/>
    <property type="project" value="RHEA"/>
</dbReference>
<feature type="domain" description="UvrD-like helicase ATP-binding" evidence="12">
    <location>
        <begin position="49"/>
        <end position="323"/>
    </location>
</feature>
<evidence type="ECO:0000256" key="10">
    <source>
        <dbReference type="ARBA" id="ARBA00048988"/>
    </source>
</evidence>
<dbReference type="CDD" id="cd17932">
    <property type="entry name" value="DEXQc_UvrD"/>
    <property type="match status" value="1"/>
</dbReference>
<evidence type="ECO:0000313" key="14">
    <source>
        <dbReference type="EMBL" id="PSL48493.1"/>
    </source>
</evidence>
<evidence type="ECO:0000256" key="11">
    <source>
        <dbReference type="PROSITE-ProRule" id="PRU00560"/>
    </source>
</evidence>
<evidence type="ECO:0000259" key="13">
    <source>
        <dbReference type="PROSITE" id="PS51217"/>
    </source>
</evidence>